<keyword evidence="2" id="KW-0548">Nucleotidyltransferase</keyword>
<dbReference type="PANTHER" id="PTHR33064:SF37">
    <property type="entry name" value="RIBONUCLEASE H"/>
    <property type="match status" value="1"/>
</dbReference>
<dbReference type="InterPro" id="IPR043128">
    <property type="entry name" value="Rev_trsase/Diguanyl_cyclase"/>
</dbReference>
<dbReference type="Gene3D" id="3.30.70.270">
    <property type="match status" value="2"/>
</dbReference>
<dbReference type="InterPro" id="IPR000477">
    <property type="entry name" value="RT_dom"/>
</dbReference>
<keyword evidence="2" id="KW-0808">Transferase</keyword>
<reference evidence="2" key="2">
    <citation type="submission" date="2022-01" db="EMBL/GenBank/DDBJ databases">
        <authorList>
            <person name="Yamashiro T."/>
            <person name="Shiraishi A."/>
            <person name="Satake H."/>
            <person name="Nakayama K."/>
        </authorList>
    </citation>
    <scope>NUCLEOTIDE SEQUENCE</scope>
</reference>
<dbReference type="PROSITE" id="PS50878">
    <property type="entry name" value="RT_POL"/>
    <property type="match status" value="1"/>
</dbReference>
<feature type="domain" description="Reverse transcriptase" evidence="1">
    <location>
        <begin position="1"/>
        <end position="82"/>
    </location>
</feature>
<comment type="caution">
    <text evidence="2">The sequence shown here is derived from an EMBL/GenBank/DDBJ whole genome shotgun (WGS) entry which is preliminary data.</text>
</comment>
<accession>A0ABQ4ZED2</accession>
<keyword evidence="3" id="KW-1185">Reference proteome</keyword>
<dbReference type="Pfam" id="PF17919">
    <property type="entry name" value="RT_RNaseH_2"/>
    <property type="match status" value="1"/>
</dbReference>
<dbReference type="EMBL" id="BQNB010011283">
    <property type="protein sequence ID" value="GJS88564.1"/>
    <property type="molecule type" value="Genomic_DNA"/>
</dbReference>
<dbReference type="InterPro" id="IPR041577">
    <property type="entry name" value="RT_RNaseH_2"/>
</dbReference>
<organism evidence="2 3">
    <name type="scientific">Tanacetum coccineum</name>
    <dbReference type="NCBI Taxonomy" id="301880"/>
    <lineage>
        <taxon>Eukaryota</taxon>
        <taxon>Viridiplantae</taxon>
        <taxon>Streptophyta</taxon>
        <taxon>Embryophyta</taxon>
        <taxon>Tracheophyta</taxon>
        <taxon>Spermatophyta</taxon>
        <taxon>Magnoliopsida</taxon>
        <taxon>eudicotyledons</taxon>
        <taxon>Gunneridae</taxon>
        <taxon>Pentapetalae</taxon>
        <taxon>asterids</taxon>
        <taxon>campanulids</taxon>
        <taxon>Asterales</taxon>
        <taxon>Asteraceae</taxon>
        <taxon>Asteroideae</taxon>
        <taxon>Anthemideae</taxon>
        <taxon>Anthemidinae</taxon>
        <taxon>Tanacetum</taxon>
    </lineage>
</organism>
<gene>
    <name evidence="2" type="ORF">Tco_0771200</name>
</gene>
<protein>
    <submittedName>
        <fullName evidence="2">Reverse transcriptase domain-containing protein</fullName>
    </submittedName>
</protein>
<dbReference type="Proteomes" id="UP001151760">
    <property type="component" value="Unassembled WGS sequence"/>
</dbReference>
<dbReference type="Pfam" id="PF00078">
    <property type="entry name" value="RVT_1"/>
    <property type="match status" value="1"/>
</dbReference>
<name>A0ABQ4ZED2_9ASTR</name>
<dbReference type="GO" id="GO:0003964">
    <property type="term" value="F:RNA-directed DNA polymerase activity"/>
    <property type="evidence" value="ECO:0007669"/>
    <property type="project" value="UniProtKB-KW"/>
</dbReference>
<sequence length="183" mass="21306">MPFGLTNAPSVFMDLMNRVCKSYLDKFIIVFIDDILIYSKSKEDHEAYLKLVLELLKKKKLFAKFSKCKFWLQEVHFLRHVVNSNGIHVDHSKIEAVKNWKVPKTPSETRSFLGLAGYYRRFIANFSKIAKPLTSLTQKNQKYEWGREQEEAFQTLKDNLCNAPILSLPDGPKDFVFYCDASN</sequence>
<keyword evidence="2" id="KW-0695">RNA-directed DNA polymerase</keyword>
<evidence type="ECO:0000259" key="1">
    <source>
        <dbReference type="PROSITE" id="PS50878"/>
    </source>
</evidence>
<evidence type="ECO:0000313" key="2">
    <source>
        <dbReference type="EMBL" id="GJS88564.1"/>
    </source>
</evidence>
<dbReference type="InterPro" id="IPR043502">
    <property type="entry name" value="DNA/RNA_pol_sf"/>
</dbReference>
<reference evidence="2" key="1">
    <citation type="journal article" date="2022" name="Int. J. Mol. Sci.">
        <title>Draft Genome of Tanacetum Coccineum: Genomic Comparison of Closely Related Tanacetum-Family Plants.</title>
        <authorList>
            <person name="Yamashiro T."/>
            <person name="Shiraishi A."/>
            <person name="Nakayama K."/>
            <person name="Satake H."/>
        </authorList>
    </citation>
    <scope>NUCLEOTIDE SEQUENCE</scope>
</reference>
<dbReference type="PANTHER" id="PTHR33064">
    <property type="entry name" value="POL PROTEIN"/>
    <property type="match status" value="1"/>
</dbReference>
<evidence type="ECO:0000313" key="3">
    <source>
        <dbReference type="Proteomes" id="UP001151760"/>
    </source>
</evidence>
<dbReference type="InterPro" id="IPR051320">
    <property type="entry name" value="Viral_Replic_Matur_Polypro"/>
</dbReference>
<proteinExistence type="predicted"/>
<dbReference type="SUPFAM" id="SSF56672">
    <property type="entry name" value="DNA/RNA polymerases"/>
    <property type="match status" value="1"/>
</dbReference>